<dbReference type="PANTHER" id="PTHR10856:SF10">
    <property type="entry name" value="CORONIN-1C"/>
    <property type="match status" value="1"/>
</dbReference>
<comment type="caution">
    <text evidence="1">The sequence shown here is derived from an EMBL/GenBank/DDBJ whole genome shotgun (WGS) entry which is preliminary data.</text>
</comment>
<reference evidence="1" key="1">
    <citation type="journal article" date="2021" name="Cell">
        <title>Tracing the genetic footprints of vertebrate landing in non-teleost ray-finned fishes.</title>
        <authorList>
            <person name="Bi X."/>
            <person name="Wang K."/>
            <person name="Yang L."/>
            <person name="Pan H."/>
            <person name="Jiang H."/>
            <person name="Wei Q."/>
            <person name="Fang M."/>
            <person name="Yu H."/>
            <person name="Zhu C."/>
            <person name="Cai Y."/>
            <person name="He Y."/>
            <person name="Gan X."/>
            <person name="Zeng H."/>
            <person name="Yu D."/>
            <person name="Zhu Y."/>
            <person name="Jiang H."/>
            <person name="Qiu Q."/>
            <person name="Yang H."/>
            <person name="Zhang Y.E."/>
            <person name="Wang W."/>
            <person name="Zhu M."/>
            <person name="He S."/>
            <person name="Zhang G."/>
        </authorList>
    </citation>
    <scope>NUCLEOTIDE SEQUENCE</scope>
    <source>
        <strain evidence="1">Pddl_001</strain>
    </source>
</reference>
<sequence length="144" mass="16109">MGYMPKRGLDVNKCEISRFYKLQERKCEPIIMTVPRKSDLFQDDLYPDTAGPDAALEAEDWFEGKNADPILISLKHGYIPGKNRDLKVVKKNFLDNKLAVKKKVENAGPGNKPASSTPSIVSVALLYCWRSTPFQMKTSGCANV</sequence>
<accession>A0ABS2XWQ9</accession>
<dbReference type="PANTHER" id="PTHR10856">
    <property type="entry name" value="CORONIN"/>
    <property type="match status" value="1"/>
</dbReference>
<dbReference type="SMART" id="SM01167">
    <property type="entry name" value="DUF1900"/>
    <property type="match status" value="1"/>
</dbReference>
<gene>
    <name evidence="1" type="primary">Coro1c_0</name>
    <name evidence="1" type="ORF">GTO93_0021339</name>
</gene>
<dbReference type="Gene3D" id="2.130.10.10">
    <property type="entry name" value="YVTN repeat-like/Quinoprotein amine dehydrogenase"/>
    <property type="match status" value="1"/>
</dbReference>
<proteinExistence type="predicted"/>
<dbReference type="InterPro" id="IPR015505">
    <property type="entry name" value="Coronin"/>
</dbReference>
<feature type="non-terminal residue" evidence="1">
    <location>
        <position position="144"/>
    </location>
</feature>
<protein>
    <submittedName>
        <fullName evidence="1">COR1C protein</fullName>
    </submittedName>
</protein>
<evidence type="ECO:0000313" key="2">
    <source>
        <dbReference type="Proteomes" id="UP001166093"/>
    </source>
</evidence>
<dbReference type="InterPro" id="IPR015943">
    <property type="entry name" value="WD40/YVTN_repeat-like_dom_sf"/>
</dbReference>
<feature type="non-terminal residue" evidence="1">
    <location>
        <position position="1"/>
    </location>
</feature>
<dbReference type="Proteomes" id="UP001166093">
    <property type="component" value="Unassembled WGS sequence"/>
</dbReference>
<name>A0ABS2XWQ9_POLSP</name>
<evidence type="ECO:0000313" key="1">
    <source>
        <dbReference type="EMBL" id="MBN3278802.1"/>
    </source>
</evidence>
<keyword evidence="2" id="KW-1185">Reference proteome</keyword>
<dbReference type="EMBL" id="JAAWVQ010082606">
    <property type="protein sequence ID" value="MBN3278802.1"/>
    <property type="molecule type" value="Genomic_DNA"/>
</dbReference>
<organism evidence="1 2">
    <name type="scientific">Polyodon spathula</name>
    <name type="common">North American paddlefish</name>
    <name type="synonym">Squalus spathula</name>
    <dbReference type="NCBI Taxonomy" id="7913"/>
    <lineage>
        <taxon>Eukaryota</taxon>
        <taxon>Metazoa</taxon>
        <taxon>Chordata</taxon>
        <taxon>Craniata</taxon>
        <taxon>Vertebrata</taxon>
        <taxon>Euteleostomi</taxon>
        <taxon>Actinopterygii</taxon>
        <taxon>Chondrostei</taxon>
        <taxon>Acipenseriformes</taxon>
        <taxon>Polyodontidae</taxon>
        <taxon>Polyodon</taxon>
    </lineage>
</organism>
<dbReference type="Pfam" id="PF16300">
    <property type="entry name" value="WD40_4"/>
    <property type="match status" value="1"/>
</dbReference>